<evidence type="ECO:0000256" key="1">
    <source>
        <dbReference type="SAM" id="Phobius"/>
    </source>
</evidence>
<sequence length="382" mass="43059">MDEPTLKDHSPDFYYTFTLYVLDISKTVCQLLRQPLSFLLCLWLLAWLVGQISITIKAAFSAFCFLPGLSGTPLCLPDPRVIRVQEPFAPPKWTNFPTLMAIQANTMAQLLDENSSSSALALHIKKAQMATSDLATLVRYSDLKSRDELAAHLEEFGREADRTSNSLTILSSKVFGAVDSILKVNEYTLKSIEDARLNPGYPMVRYLTPWSTTKSPSVIESFETSMQYLAQIIRHLVIEFEINLRQLHKLERKLAVLHEMIAREGIAINSARSELLGQLWTFLGGNRRRLSAYESNLRLLVNLNEYRKQALAHVVSALQKLRQMGGDVEDLRQRVSEPELVGGLIPVEVHISSVQSSVERLKKSLVQAHVREEAVVKNALLE</sequence>
<keyword evidence="3" id="KW-1185">Reference proteome</keyword>
<organism evidence="2 3">
    <name type="scientific">Mycena belliarum</name>
    <dbReference type="NCBI Taxonomy" id="1033014"/>
    <lineage>
        <taxon>Eukaryota</taxon>
        <taxon>Fungi</taxon>
        <taxon>Dikarya</taxon>
        <taxon>Basidiomycota</taxon>
        <taxon>Agaricomycotina</taxon>
        <taxon>Agaricomycetes</taxon>
        <taxon>Agaricomycetidae</taxon>
        <taxon>Agaricales</taxon>
        <taxon>Marasmiineae</taxon>
        <taxon>Mycenaceae</taxon>
        <taxon>Mycena</taxon>
    </lineage>
</organism>
<reference evidence="2" key="1">
    <citation type="submission" date="2023-03" db="EMBL/GenBank/DDBJ databases">
        <title>Massive genome expansion in bonnet fungi (Mycena s.s.) driven by repeated elements and novel gene families across ecological guilds.</title>
        <authorList>
            <consortium name="Lawrence Berkeley National Laboratory"/>
            <person name="Harder C.B."/>
            <person name="Miyauchi S."/>
            <person name="Viragh M."/>
            <person name="Kuo A."/>
            <person name="Thoen E."/>
            <person name="Andreopoulos B."/>
            <person name="Lu D."/>
            <person name="Skrede I."/>
            <person name="Drula E."/>
            <person name="Henrissat B."/>
            <person name="Morin E."/>
            <person name="Kohler A."/>
            <person name="Barry K."/>
            <person name="LaButti K."/>
            <person name="Morin E."/>
            <person name="Salamov A."/>
            <person name="Lipzen A."/>
            <person name="Mereny Z."/>
            <person name="Hegedus B."/>
            <person name="Baldrian P."/>
            <person name="Stursova M."/>
            <person name="Weitz H."/>
            <person name="Taylor A."/>
            <person name="Grigoriev I.V."/>
            <person name="Nagy L.G."/>
            <person name="Martin F."/>
            <person name="Kauserud H."/>
        </authorList>
    </citation>
    <scope>NUCLEOTIDE SEQUENCE</scope>
    <source>
        <strain evidence="2">CBHHK173m</strain>
    </source>
</reference>
<keyword evidence="1" id="KW-1133">Transmembrane helix</keyword>
<name>A0AAD6XI35_9AGAR</name>
<evidence type="ECO:0000313" key="2">
    <source>
        <dbReference type="EMBL" id="KAJ7069079.1"/>
    </source>
</evidence>
<dbReference type="Proteomes" id="UP001222325">
    <property type="component" value="Unassembled WGS sequence"/>
</dbReference>
<gene>
    <name evidence="2" type="ORF">B0H15DRAFT_793793</name>
</gene>
<proteinExistence type="predicted"/>
<keyword evidence="1" id="KW-0812">Transmembrane</keyword>
<dbReference type="EMBL" id="JARJCN010000137">
    <property type="protein sequence ID" value="KAJ7069079.1"/>
    <property type="molecule type" value="Genomic_DNA"/>
</dbReference>
<feature type="transmembrane region" description="Helical" evidence="1">
    <location>
        <begin position="36"/>
        <end position="60"/>
    </location>
</feature>
<accession>A0AAD6XI35</accession>
<dbReference type="AlphaFoldDB" id="A0AAD6XI35"/>
<protein>
    <submittedName>
        <fullName evidence="2">Uncharacterized protein</fullName>
    </submittedName>
</protein>
<keyword evidence="1" id="KW-0472">Membrane</keyword>
<evidence type="ECO:0000313" key="3">
    <source>
        <dbReference type="Proteomes" id="UP001222325"/>
    </source>
</evidence>
<comment type="caution">
    <text evidence="2">The sequence shown here is derived from an EMBL/GenBank/DDBJ whole genome shotgun (WGS) entry which is preliminary data.</text>
</comment>